<proteinExistence type="predicted"/>
<dbReference type="SMART" id="SM00320">
    <property type="entry name" value="WD40"/>
    <property type="match status" value="4"/>
</dbReference>
<reference evidence="5" key="1">
    <citation type="submission" date="2020-01" db="EMBL/GenBank/DDBJ databases">
        <title>Draft genome sequence of the Termite Coptotermes fromosanus.</title>
        <authorList>
            <person name="Itakura S."/>
            <person name="Yosikawa Y."/>
            <person name="Umezawa K."/>
        </authorList>
    </citation>
    <scope>NUCLEOTIDE SEQUENCE [LARGE SCALE GENOMIC DNA]</scope>
</reference>
<comment type="caution">
    <text evidence="4">The sequence shown here is derived from an EMBL/GenBank/DDBJ whole genome shotgun (WGS) entry which is preliminary data.</text>
</comment>
<keyword evidence="5" id="KW-1185">Reference proteome</keyword>
<keyword evidence="2" id="KW-0677">Repeat</keyword>
<dbReference type="Proteomes" id="UP000502823">
    <property type="component" value="Unassembled WGS sequence"/>
</dbReference>
<evidence type="ECO:0000313" key="4">
    <source>
        <dbReference type="EMBL" id="GFG36527.1"/>
    </source>
</evidence>
<dbReference type="PANTHER" id="PTHR19854:SF1">
    <property type="entry name" value="GUANINE NUCLEOTIDE-BINDING PROTEIN SUBUNIT BETA-LIKE PROTEIN 1"/>
    <property type="match status" value="1"/>
</dbReference>
<dbReference type="AlphaFoldDB" id="A0A6L2Q3V3"/>
<dbReference type="PROSITE" id="PS50294">
    <property type="entry name" value="WD_REPEATS_REGION"/>
    <property type="match status" value="1"/>
</dbReference>
<dbReference type="SUPFAM" id="SSF50978">
    <property type="entry name" value="WD40 repeat-like"/>
    <property type="match status" value="1"/>
</dbReference>
<dbReference type="Pfam" id="PF00400">
    <property type="entry name" value="WD40"/>
    <property type="match status" value="2"/>
</dbReference>
<evidence type="ECO:0000256" key="3">
    <source>
        <dbReference type="PROSITE-ProRule" id="PRU00221"/>
    </source>
</evidence>
<evidence type="ECO:0008006" key="6">
    <source>
        <dbReference type="Google" id="ProtNLM"/>
    </source>
</evidence>
<dbReference type="FunCoup" id="A0A6L2Q3V3">
    <property type="interactions" value="1006"/>
</dbReference>
<feature type="repeat" description="WD" evidence="3">
    <location>
        <begin position="291"/>
        <end position="332"/>
    </location>
</feature>
<dbReference type="PANTHER" id="PTHR19854">
    <property type="entry name" value="TRANSDUCIN BETA-LIKE 3"/>
    <property type="match status" value="1"/>
</dbReference>
<evidence type="ECO:0000256" key="2">
    <source>
        <dbReference type="ARBA" id="ARBA00022737"/>
    </source>
</evidence>
<evidence type="ECO:0000256" key="1">
    <source>
        <dbReference type="ARBA" id="ARBA00022574"/>
    </source>
</evidence>
<dbReference type="InterPro" id="IPR015943">
    <property type="entry name" value="WD40/YVTN_repeat-like_dom_sf"/>
</dbReference>
<dbReference type="Gene3D" id="2.130.10.10">
    <property type="entry name" value="YVTN repeat-like/Quinoprotein amine dehydrogenase"/>
    <property type="match status" value="2"/>
</dbReference>
<sequence>MIIWDAVIFAYEQGLLVNMASKPPDAEYVLREETAVHSVLFLGDKLLAGAEDGKISEWNLTTFRKEQTVLNAGTSACMALKLLSNTLVTQERKGHINLWTLQESSWSVSKFVQLDYYGFSRIDTADDQGGIVACPKKHSNVEIYCLKSRSKIVSFGRDRDGNIALGEVMALKVIHISQEPYLLVAYESGDLHLWDFRKQYAVSHLKCDNCLTAIDFSEITMTGICAGVSNHVVFFKIDNSRSLVRILGKDILNAGVSSVKIRPDNKLVALGCWDGRLRLFSWKSYRPLAGLTEHSTEVSDITFSTGHAASFMAAGGKDRKISLWNIYNTTSS</sequence>
<dbReference type="PROSITE" id="PS50082">
    <property type="entry name" value="WD_REPEATS_2"/>
    <property type="match status" value="1"/>
</dbReference>
<keyword evidence="1 3" id="KW-0853">WD repeat</keyword>
<dbReference type="InParanoid" id="A0A6L2Q3V3"/>
<protein>
    <recommendedName>
        <fullName evidence="6">Guanine nucleotide-binding protein subunit beta-like protein 1</fullName>
    </recommendedName>
</protein>
<dbReference type="InterPro" id="IPR019775">
    <property type="entry name" value="WD40_repeat_CS"/>
</dbReference>
<accession>A0A6L2Q3V3</accession>
<dbReference type="InterPro" id="IPR001680">
    <property type="entry name" value="WD40_rpt"/>
</dbReference>
<organism evidence="4 5">
    <name type="scientific">Coptotermes formosanus</name>
    <name type="common">Formosan subterranean termite</name>
    <dbReference type="NCBI Taxonomy" id="36987"/>
    <lineage>
        <taxon>Eukaryota</taxon>
        <taxon>Metazoa</taxon>
        <taxon>Ecdysozoa</taxon>
        <taxon>Arthropoda</taxon>
        <taxon>Hexapoda</taxon>
        <taxon>Insecta</taxon>
        <taxon>Pterygota</taxon>
        <taxon>Neoptera</taxon>
        <taxon>Polyneoptera</taxon>
        <taxon>Dictyoptera</taxon>
        <taxon>Blattodea</taxon>
        <taxon>Blattoidea</taxon>
        <taxon>Termitoidae</taxon>
        <taxon>Rhinotermitidae</taxon>
        <taxon>Coptotermes</taxon>
    </lineage>
</organism>
<dbReference type="EMBL" id="BLKM01000642">
    <property type="protein sequence ID" value="GFG36527.1"/>
    <property type="molecule type" value="Genomic_DNA"/>
</dbReference>
<name>A0A6L2Q3V3_COPFO</name>
<dbReference type="OrthoDB" id="7668193at2759"/>
<dbReference type="InterPro" id="IPR036322">
    <property type="entry name" value="WD40_repeat_dom_sf"/>
</dbReference>
<gene>
    <name evidence="4" type="ORF">Cfor_11075</name>
</gene>
<evidence type="ECO:0000313" key="5">
    <source>
        <dbReference type="Proteomes" id="UP000502823"/>
    </source>
</evidence>
<dbReference type="PROSITE" id="PS00678">
    <property type="entry name" value="WD_REPEATS_1"/>
    <property type="match status" value="1"/>
</dbReference>